<gene>
    <name evidence="5" type="ORF">LJD61_05450</name>
</gene>
<dbReference type="InterPro" id="IPR029066">
    <property type="entry name" value="PLP-binding_barrel"/>
</dbReference>
<evidence type="ECO:0000256" key="2">
    <source>
        <dbReference type="ARBA" id="ARBA00022898"/>
    </source>
</evidence>
<dbReference type="Pfam" id="PF01168">
    <property type="entry name" value="Ala_racemase_N"/>
    <property type="match status" value="1"/>
</dbReference>
<accession>A0ABT1NGL3</accession>
<dbReference type="PANTHER" id="PTHR30511">
    <property type="entry name" value="ALANINE RACEMASE"/>
    <property type="match status" value="1"/>
</dbReference>
<comment type="cofactor">
    <cofactor evidence="1">
        <name>pyridoxal 5'-phosphate</name>
        <dbReference type="ChEBI" id="CHEBI:597326"/>
    </cofactor>
</comment>
<comment type="caution">
    <text evidence="5">The sequence shown here is derived from an EMBL/GenBank/DDBJ whole genome shotgun (WGS) entry which is preliminary data.</text>
</comment>
<feature type="domain" description="Alanine racemase N-terminal" evidence="4">
    <location>
        <begin position="8"/>
        <end position="224"/>
    </location>
</feature>
<organism evidence="5 6">
    <name type="scientific">Lutispora saccharofermentans</name>
    <dbReference type="NCBI Taxonomy" id="3024236"/>
    <lineage>
        <taxon>Bacteria</taxon>
        <taxon>Bacillati</taxon>
        <taxon>Bacillota</taxon>
        <taxon>Clostridia</taxon>
        <taxon>Lutisporales</taxon>
        <taxon>Lutisporaceae</taxon>
        <taxon>Lutispora</taxon>
    </lineage>
</organism>
<evidence type="ECO:0000259" key="4">
    <source>
        <dbReference type="Pfam" id="PF01168"/>
    </source>
</evidence>
<dbReference type="Gene3D" id="3.20.20.10">
    <property type="entry name" value="Alanine racemase"/>
    <property type="match status" value="1"/>
</dbReference>
<keyword evidence="2" id="KW-0663">Pyridoxal phosphate</keyword>
<evidence type="ECO:0000313" key="6">
    <source>
        <dbReference type="Proteomes" id="UP001651880"/>
    </source>
</evidence>
<name>A0ABT1NGL3_9FIRM</name>
<protein>
    <submittedName>
        <fullName evidence="5">Alanine/ornithine racemase family PLP-dependent enzyme</fullName>
    </submittedName>
</protein>
<evidence type="ECO:0000256" key="1">
    <source>
        <dbReference type="ARBA" id="ARBA00001933"/>
    </source>
</evidence>
<dbReference type="InterPro" id="IPR000821">
    <property type="entry name" value="Ala_racemase"/>
</dbReference>
<proteinExistence type="predicted"/>
<reference evidence="5 6" key="1">
    <citation type="submission" date="2021-10" db="EMBL/GenBank/DDBJ databases">
        <title>Lutispora strain m25 sp. nov., a thermophilic, non-spore-forming bacterium isolated from a lab-scale methanogenic bioreactor digesting anaerobic sludge.</title>
        <authorList>
            <person name="El Houari A."/>
            <person name="Mcdonald J."/>
        </authorList>
    </citation>
    <scope>NUCLEOTIDE SEQUENCE [LARGE SCALE GENOMIC DNA]</scope>
    <source>
        <strain evidence="6">m25</strain>
    </source>
</reference>
<dbReference type="RefSeq" id="WP_255226512.1">
    <property type="nucleotide sequence ID" value="NZ_JAJEKE010000003.1"/>
</dbReference>
<keyword evidence="3" id="KW-0413">Isomerase</keyword>
<keyword evidence="6" id="KW-1185">Reference proteome</keyword>
<dbReference type="Proteomes" id="UP001651880">
    <property type="component" value="Unassembled WGS sequence"/>
</dbReference>
<dbReference type="PANTHER" id="PTHR30511:SF3">
    <property type="entry name" value="LYSINE RACEMASE"/>
    <property type="match status" value="1"/>
</dbReference>
<dbReference type="CDD" id="cd06815">
    <property type="entry name" value="PLPDE_III_AR_like_1"/>
    <property type="match status" value="1"/>
</dbReference>
<dbReference type="SUPFAM" id="SSF51419">
    <property type="entry name" value="PLP-binding barrel"/>
    <property type="match status" value="1"/>
</dbReference>
<dbReference type="EMBL" id="JAJEKE010000003">
    <property type="protein sequence ID" value="MCQ1528991.1"/>
    <property type="molecule type" value="Genomic_DNA"/>
</dbReference>
<dbReference type="InterPro" id="IPR001608">
    <property type="entry name" value="Ala_racemase_N"/>
</dbReference>
<sequence length="361" mass="39613">MHTPLLEIDLAKIKYNAQRIKDFCEKSDIDICIVTKGFCAELPIVEALIEDGHNFFGDARIQNIAKIKREFPDVKYMMIRIPKISEAEEVIRYADISLQSQLEVIKAYSDKAKSMGKVHSIILMIDVGDLREGVMPENSGALVEDILAMNGVRLIGIGTNVGCYGGILPTVENAKILVNLRDSLEKAYGIELPIISGGSTCALKLLREGKLPKEINNLRIGEAVILGEDSTNGLFIENLHRDAFILKAEVVELRQKPSVPMGRSGYDAFGNQPVFLDKGIRKRAILAIGRQDVRIEALAPVSEGMEILGGSSDHLIVDVTDSKEKVEPGSLIAFRCAYSAVLSLTTSPYVEKVFMPLASGR</sequence>
<evidence type="ECO:0000313" key="5">
    <source>
        <dbReference type="EMBL" id="MCQ1528991.1"/>
    </source>
</evidence>
<evidence type="ECO:0000256" key="3">
    <source>
        <dbReference type="ARBA" id="ARBA00023235"/>
    </source>
</evidence>